<keyword evidence="1" id="KW-0812">Transmembrane</keyword>
<name>A0ABQ4WDG2_9ASTR</name>
<gene>
    <name evidence="2" type="ORF">Tco_0624237</name>
</gene>
<reference evidence="2" key="1">
    <citation type="journal article" date="2022" name="Int. J. Mol. Sci.">
        <title>Draft Genome of Tanacetum Coccineum: Genomic Comparison of Closely Related Tanacetum-Family Plants.</title>
        <authorList>
            <person name="Yamashiro T."/>
            <person name="Shiraishi A."/>
            <person name="Nakayama K."/>
            <person name="Satake H."/>
        </authorList>
    </citation>
    <scope>NUCLEOTIDE SEQUENCE</scope>
</reference>
<comment type="caution">
    <text evidence="2">The sequence shown here is derived from an EMBL/GenBank/DDBJ whole genome shotgun (WGS) entry which is preliminary data.</text>
</comment>
<dbReference type="Proteomes" id="UP001151760">
    <property type="component" value="Unassembled WGS sequence"/>
</dbReference>
<accession>A0ABQ4WDG2</accession>
<protein>
    <submittedName>
        <fullName evidence="2">Uncharacterized protein</fullName>
    </submittedName>
</protein>
<feature type="transmembrane region" description="Helical" evidence="1">
    <location>
        <begin position="102"/>
        <end position="122"/>
    </location>
</feature>
<evidence type="ECO:0000313" key="2">
    <source>
        <dbReference type="EMBL" id="GJS50875.1"/>
    </source>
</evidence>
<sequence length="238" mass="26539">MERWCPLTVKLSSRSTATITAPGVGATARLFPYMGWSSAIRKGRSRNRSLLELCLAVGLRSSSYLHYNLISGLGSLNTQISFTRDASALDPDTGFFVLEINFAYSFLLFLLLARGYAFRLLARGYAERNVKRIGFKVAVTVRFVCTMHAGFMTEDSSWMSNLFRGLFINFCAGRGPRVLQNTMEKGKVLWYHGGMKRVEKIKRRVVYDSGDNIYVTSFSFKAMSADGLVGSLGKNDGL</sequence>
<proteinExistence type="predicted"/>
<keyword evidence="3" id="KW-1185">Reference proteome</keyword>
<evidence type="ECO:0000313" key="3">
    <source>
        <dbReference type="Proteomes" id="UP001151760"/>
    </source>
</evidence>
<dbReference type="EMBL" id="BQNB010008546">
    <property type="protein sequence ID" value="GJS50875.1"/>
    <property type="molecule type" value="Genomic_DNA"/>
</dbReference>
<organism evidence="2 3">
    <name type="scientific">Tanacetum coccineum</name>
    <dbReference type="NCBI Taxonomy" id="301880"/>
    <lineage>
        <taxon>Eukaryota</taxon>
        <taxon>Viridiplantae</taxon>
        <taxon>Streptophyta</taxon>
        <taxon>Embryophyta</taxon>
        <taxon>Tracheophyta</taxon>
        <taxon>Spermatophyta</taxon>
        <taxon>Magnoliopsida</taxon>
        <taxon>eudicotyledons</taxon>
        <taxon>Gunneridae</taxon>
        <taxon>Pentapetalae</taxon>
        <taxon>asterids</taxon>
        <taxon>campanulids</taxon>
        <taxon>Asterales</taxon>
        <taxon>Asteraceae</taxon>
        <taxon>Asteroideae</taxon>
        <taxon>Anthemideae</taxon>
        <taxon>Anthemidinae</taxon>
        <taxon>Tanacetum</taxon>
    </lineage>
</organism>
<reference evidence="2" key="2">
    <citation type="submission" date="2022-01" db="EMBL/GenBank/DDBJ databases">
        <authorList>
            <person name="Yamashiro T."/>
            <person name="Shiraishi A."/>
            <person name="Satake H."/>
            <person name="Nakayama K."/>
        </authorList>
    </citation>
    <scope>NUCLEOTIDE SEQUENCE</scope>
</reference>
<evidence type="ECO:0000256" key="1">
    <source>
        <dbReference type="SAM" id="Phobius"/>
    </source>
</evidence>
<keyword evidence="1" id="KW-1133">Transmembrane helix</keyword>
<keyword evidence="1" id="KW-0472">Membrane</keyword>